<feature type="binding site" evidence="9">
    <location>
        <position position="73"/>
    </location>
    <ligand>
        <name>substrate</name>
    </ligand>
</feature>
<comment type="similarity">
    <text evidence="9">Belongs to the bacterial CoaD family.</text>
</comment>
<dbReference type="PANTHER" id="PTHR21342:SF1">
    <property type="entry name" value="PHOSPHOPANTETHEINE ADENYLYLTRANSFERASE"/>
    <property type="match status" value="1"/>
</dbReference>
<reference evidence="11 12" key="1">
    <citation type="submission" date="2022-06" db="EMBL/GenBank/DDBJ databases">
        <title>Genomic Encyclopedia of Type Strains, Phase I: the one thousand microbial genomes (KMG-I) project.</title>
        <authorList>
            <person name="Kyrpides N."/>
        </authorList>
    </citation>
    <scope>NUCLEOTIDE SEQUENCE [LARGE SCALE GENOMIC DNA]</scope>
    <source>
        <strain evidence="11 12">DSM 43889</strain>
    </source>
</reference>
<keyword evidence="3 9" id="KW-0548">Nucleotidyltransferase</keyword>
<dbReference type="InterPro" id="IPR014729">
    <property type="entry name" value="Rossmann-like_a/b/a_fold"/>
</dbReference>
<dbReference type="HAMAP" id="MF_00151">
    <property type="entry name" value="PPAT_bact"/>
    <property type="match status" value="1"/>
</dbReference>
<protein>
    <recommendedName>
        <fullName evidence="9">Phosphopantetheine adenylyltransferase</fullName>
        <ecNumber evidence="9">2.7.7.3</ecNumber>
    </recommendedName>
    <alternativeName>
        <fullName evidence="9">Dephospho-CoA pyrophosphorylase</fullName>
    </alternativeName>
    <alternativeName>
        <fullName evidence="9">Pantetheine-phosphate adenylyltransferase</fullName>
        <shortName evidence="9">PPAT</shortName>
    </alternativeName>
</protein>
<evidence type="ECO:0000313" key="12">
    <source>
        <dbReference type="Proteomes" id="UP000791080"/>
    </source>
</evidence>
<dbReference type="Pfam" id="PF01467">
    <property type="entry name" value="CTP_transf_like"/>
    <property type="match status" value="1"/>
</dbReference>
<feature type="binding site" evidence="9">
    <location>
        <position position="9"/>
    </location>
    <ligand>
        <name>substrate</name>
    </ligand>
</feature>
<comment type="subunit">
    <text evidence="9">Homohexamer.</text>
</comment>
<evidence type="ECO:0000256" key="8">
    <source>
        <dbReference type="ARBA" id="ARBA00029346"/>
    </source>
</evidence>
<dbReference type="EMBL" id="AUBJ02000001">
    <property type="protein sequence ID" value="MCP2332031.1"/>
    <property type="molecule type" value="Genomic_DNA"/>
</dbReference>
<dbReference type="PANTHER" id="PTHR21342">
    <property type="entry name" value="PHOSPHOPANTETHEINE ADENYLYLTRANSFERASE"/>
    <property type="match status" value="1"/>
</dbReference>
<feature type="binding site" evidence="9">
    <location>
        <begin position="122"/>
        <end position="128"/>
    </location>
    <ligand>
        <name>ATP</name>
        <dbReference type="ChEBI" id="CHEBI:30616"/>
    </ligand>
</feature>
<keyword evidence="7 9" id="KW-0173">Coenzyme A biosynthesis</keyword>
<evidence type="ECO:0000256" key="7">
    <source>
        <dbReference type="ARBA" id="ARBA00022993"/>
    </source>
</evidence>
<dbReference type="EC" id="2.7.7.3" evidence="9"/>
<gene>
    <name evidence="9" type="primary">coaD</name>
    <name evidence="11" type="ORF">G443_002301</name>
</gene>
<dbReference type="RefSeq" id="WP_026417114.1">
    <property type="nucleotide sequence ID" value="NZ_AUBJ02000001.1"/>
</dbReference>
<feature type="binding site" evidence="9">
    <location>
        <position position="98"/>
    </location>
    <ligand>
        <name>ATP</name>
        <dbReference type="ChEBI" id="CHEBI:30616"/>
    </ligand>
</feature>
<evidence type="ECO:0000256" key="2">
    <source>
        <dbReference type="ARBA" id="ARBA00022679"/>
    </source>
</evidence>
<accession>A0ABT1JHN8</accession>
<evidence type="ECO:0000313" key="11">
    <source>
        <dbReference type="EMBL" id="MCP2332031.1"/>
    </source>
</evidence>
<proteinExistence type="inferred from homology"/>
<feature type="binding site" evidence="9">
    <location>
        <begin position="9"/>
        <end position="10"/>
    </location>
    <ligand>
        <name>ATP</name>
        <dbReference type="ChEBI" id="CHEBI:30616"/>
    </ligand>
</feature>
<feature type="site" description="Transition state stabilizer" evidence="9">
    <location>
        <position position="17"/>
    </location>
</feature>
<organism evidence="11 12">
    <name type="scientific">Actinoalloteichus caeruleus DSM 43889</name>
    <dbReference type="NCBI Taxonomy" id="1120930"/>
    <lineage>
        <taxon>Bacteria</taxon>
        <taxon>Bacillati</taxon>
        <taxon>Actinomycetota</taxon>
        <taxon>Actinomycetes</taxon>
        <taxon>Pseudonocardiales</taxon>
        <taxon>Pseudonocardiaceae</taxon>
        <taxon>Actinoalloteichus</taxon>
        <taxon>Actinoalloteichus cyanogriseus</taxon>
    </lineage>
</organism>
<keyword evidence="6 9" id="KW-0460">Magnesium</keyword>
<evidence type="ECO:0000256" key="1">
    <source>
        <dbReference type="ARBA" id="ARBA00022490"/>
    </source>
</evidence>
<feature type="binding site" evidence="9">
    <location>
        <position position="41"/>
    </location>
    <ligand>
        <name>substrate</name>
    </ligand>
</feature>
<evidence type="ECO:0000256" key="6">
    <source>
        <dbReference type="ARBA" id="ARBA00022842"/>
    </source>
</evidence>
<comment type="subcellular location">
    <subcellularLocation>
        <location evidence="9">Cytoplasm</location>
    </subcellularLocation>
</comment>
<feature type="binding site" evidence="9">
    <location>
        <begin position="88"/>
        <end position="90"/>
    </location>
    <ligand>
        <name>ATP</name>
        <dbReference type="ChEBI" id="CHEBI:30616"/>
    </ligand>
</feature>
<keyword evidence="4 9" id="KW-0547">Nucleotide-binding</keyword>
<comment type="function">
    <text evidence="9">Reversibly transfers an adenylyl group from ATP to 4'-phosphopantetheine, yielding dephospho-CoA (dPCoA) and pyrophosphate.</text>
</comment>
<dbReference type="SUPFAM" id="SSF52374">
    <property type="entry name" value="Nucleotidylyl transferase"/>
    <property type="match status" value="1"/>
</dbReference>
<evidence type="ECO:0000256" key="4">
    <source>
        <dbReference type="ARBA" id="ARBA00022741"/>
    </source>
</evidence>
<keyword evidence="12" id="KW-1185">Reference proteome</keyword>
<comment type="cofactor">
    <cofactor evidence="9">
        <name>Mg(2+)</name>
        <dbReference type="ChEBI" id="CHEBI:18420"/>
    </cofactor>
</comment>
<dbReference type="PRINTS" id="PR01020">
    <property type="entry name" value="LPSBIOSNTHSS"/>
</dbReference>
<keyword evidence="1 9" id="KW-0963">Cytoplasm</keyword>
<dbReference type="NCBIfam" id="TIGR00125">
    <property type="entry name" value="cyt_tran_rel"/>
    <property type="match status" value="1"/>
</dbReference>
<dbReference type="Gene3D" id="3.40.50.620">
    <property type="entry name" value="HUPs"/>
    <property type="match status" value="1"/>
</dbReference>
<feature type="binding site" evidence="9">
    <location>
        <position position="87"/>
    </location>
    <ligand>
        <name>substrate</name>
    </ligand>
</feature>
<dbReference type="InterPro" id="IPR004821">
    <property type="entry name" value="Cyt_trans-like"/>
</dbReference>
<comment type="caution">
    <text evidence="11">The sequence shown here is derived from an EMBL/GenBank/DDBJ whole genome shotgun (WGS) entry which is preliminary data.</text>
</comment>
<name>A0ABT1JHN8_ACTCY</name>
<sequence>MRRAVCPGSYDPVTNGHLDIVERAAGLFDEVHVAVLYNTSKHRLFSVEERMEMLREETARWPNVRIDSWPGLLVDYCKEHDIKAIVKGLRAVSDFDYELQMAQMNQRLSGVDTLFMPTNPLYSFLASSLVKEVAAYGGDVSPLVPPKVDRRLRARFAERAAQRD</sequence>
<dbReference type="NCBIfam" id="TIGR01510">
    <property type="entry name" value="coaD_prev_kdtB"/>
    <property type="match status" value="1"/>
</dbReference>
<feature type="domain" description="Cytidyltransferase-like" evidence="10">
    <location>
        <begin position="5"/>
        <end position="132"/>
    </location>
</feature>
<feature type="binding site" evidence="9">
    <location>
        <position position="17"/>
    </location>
    <ligand>
        <name>ATP</name>
        <dbReference type="ChEBI" id="CHEBI:30616"/>
    </ligand>
</feature>
<dbReference type="CDD" id="cd02163">
    <property type="entry name" value="PPAT"/>
    <property type="match status" value="1"/>
</dbReference>
<dbReference type="Proteomes" id="UP000791080">
    <property type="component" value="Unassembled WGS sequence"/>
</dbReference>
<evidence type="ECO:0000259" key="10">
    <source>
        <dbReference type="Pfam" id="PF01467"/>
    </source>
</evidence>
<dbReference type="GO" id="GO:0016779">
    <property type="term" value="F:nucleotidyltransferase activity"/>
    <property type="evidence" value="ECO:0007669"/>
    <property type="project" value="UniProtKB-KW"/>
</dbReference>
<comment type="pathway">
    <text evidence="9">Cofactor biosynthesis; coenzyme A biosynthesis; CoA from (R)-pantothenate: step 4/5.</text>
</comment>
<evidence type="ECO:0000256" key="9">
    <source>
        <dbReference type="HAMAP-Rule" id="MF_00151"/>
    </source>
</evidence>
<comment type="catalytic activity">
    <reaction evidence="8 9">
        <text>(R)-4'-phosphopantetheine + ATP + H(+) = 3'-dephospho-CoA + diphosphate</text>
        <dbReference type="Rhea" id="RHEA:19801"/>
        <dbReference type="ChEBI" id="CHEBI:15378"/>
        <dbReference type="ChEBI" id="CHEBI:30616"/>
        <dbReference type="ChEBI" id="CHEBI:33019"/>
        <dbReference type="ChEBI" id="CHEBI:57328"/>
        <dbReference type="ChEBI" id="CHEBI:61723"/>
        <dbReference type="EC" id="2.7.7.3"/>
    </reaction>
</comment>
<evidence type="ECO:0000256" key="5">
    <source>
        <dbReference type="ARBA" id="ARBA00022840"/>
    </source>
</evidence>
<evidence type="ECO:0000256" key="3">
    <source>
        <dbReference type="ARBA" id="ARBA00022695"/>
    </source>
</evidence>
<keyword evidence="5 9" id="KW-0067">ATP-binding</keyword>
<dbReference type="InterPro" id="IPR001980">
    <property type="entry name" value="PPAT"/>
</dbReference>
<keyword evidence="2 9" id="KW-0808">Transferase</keyword>